<evidence type="ECO:0000256" key="1">
    <source>
        <dbReference type="SAM" id="MobiDB-lite"/>
    </source>
</evidence>
<sequence length="118" mass="12928">MSALQANLRQLTPGPSGTQWLEDLSHEPSQNNEPPIPGLSPSSEPPEVIATREPEPEVSPTQSMEEPFSCPATPCSIIIIENTPIRSHQMFQSVFVCENPFCANNGQIVTITASYIFF</sequence>
<proteinExistence type="predicted"/>
<dbReference type="Proteomes" id="UP000765509">
    <property type="component" value="Unassembled WGS sequence"/>
</dbReference>
<dbReference type="AlphaFoldDB" id="A0A9Q3EID2"/>
<keyword evidence="3" id="KW-1185">Reference proteome</keyword>
<accession>A0A9Q3EID2</accession>
<evidence type="ECO:0000313" key="2">
    <source>
        <dbReference type="EMBL" id="MBW0518027.1"/>
    </source>
</evidence>
<dbReference type="EMBL" id="AVOT02026344">
    <property type="protein sequence ID" value="MBW0518027.1"/>
    <property type="molecule type" value="Genomic_DNA"/>
</dbReference>
<evidence type="ECO:0000313" key="3">
    <source>
        <dbReference type="Proteomes" id="UP000765509"/>
    </source>
</evidence>
<comment type="caution">
    <text evidence="2">The sequence shown here is derived from an EMBL/GenBank/DDBJ whole genome shotgun (WGS) entry which is preliminary data.</text>
</comment>
<organism evidence="2 3">
    <name type="scientific">Austropuccinia psidii MF-1</name>
    <dbReference type="NCBI Taxonomy" id="1389203"/>
    <lineage>
        <taxon>Eukaryota</taxon>
        <taxon>Fungi</taxon>
        <taxon>Dikarya</taxon>
        <taxon>Basidiomycota</taxon>
        <taxon>Pucciniomycotina</taxon>
        <taxon>Pucciniomycetes</taxon>
        <taxon>Pucciniales</taxon>
        <taxon>Sphaerophragmiaceae</taxon>
        <taxon>Austropuccinia</taxon>
    </lineage>
</organism>
<protein>
    <submittedName>
        <fullName evidence="2">Uncharacterized protein</fullName>
    </submittedName>
</protein>
<gene>
    <name evidence="2" type="ORF">O181_057742</name>
</gene>
<reference evidence="2" key="1">
    <citation type="submission" date="2021-03" db="EMBL/GenBank/DDBJ databases">
        <title>Draft genome sequence of rust myrtle Austropuccinia psidii MF-1, a brazilian biotype.</title>
        <authorList>
            <person name="Quecine M.C."/>
            <person name="Pachon D.M.R."/>
            <person name="Bonatelli M.L."/>
            <person name="Correr F.H."/>
            <person name="Franceschini L.M."/>
            <person name="Leite T.F."/>
            <person name="Margarido G.R.A."/>
            <person name="Almeida C.A."/>
            <person name="Ferrarezi J.A."/>
            <person name="Labate C.A."/>
        </authorList>
    </citation>
    <scope>NUCLEOTIDE SEQUENCE</scope>
    <source>
        <strain evidence="2">MF-1</strain>
    </source>
</reference>
<feature type="region of interest" description="Disordered" evidence="1">
    <location>
        <begin position="1"/>
        <end position="68"/>
    </location>
</feature>
<feature type="compositionally biased region" description="Polar residues" evidence="1">
    <location>
        <begin position="1"/>
        <end position="19"/>
    </location>
</feature>
<name>A0A9Q3EID2_9BASI</name>